<keyword evidence="8 10" id="KW-0594">Phospholipid biosynthesis</keyword>
<organism evidence="11 12">
    <name type="scientific">Thermoflexus hugenholtzii JAD2</name>
    <dbReference type="NCBI Taxonomy" id="877466"/>
    <lineage>
        <taxon>Bacteria</taxon>
        <taxon>Bacillati</taxon>
        <taxon>Chloroflexota</taxon>
        <taxon>Thermoflexia</taxon>
        <taxon>Thermoflexales</taxon>
        <taxon>Thermoflexaceae</taxon>
        <taxon>Thermoflexus</taxon>
    </lineage>
</organism>
<gene>
    <name evidence="10" type="primary">plsY</name>
    <name evidence="11" type="ORF">SAMN02746019_00028220</name>
</gene>
<sequence>MLAVLLTAYLLGSIPTAYLVARGVAGLDIRTVGDGNPGARNVWLHLGWRWGVLVAILDMLKGYAAVRWAQAMGFAEPYAFLAGVAAVLGHDTSPFLRFRGGQGMATTLGVMLALLPGETLFAIAVFLLAYRLTHRWDESLLAGMIWLPLLPLLQGRELRYVLYPVVLLPTVGIKKGIDTLRRSGGVRRILHLHR</sequence>
<dbReference type="GO" id="GO:0008654">
    <property type="term" value="P:phospholipid biosynthetic process"/>
    <property type="evidence" value="ECO:0007669"/>
    <property type="project" value="UniProtKB-UniRule"/>
</dbReference>
<evidence type="ECO:0000256" key="4">
    <source>
        <dbReference type="ARBA" id="ARBA00022692"/>
    </source>
</evidence>
<keyword evidence="12" id="KW-1185">Reference proteome</keyword>
<dbReference type="GO" id="GO:0005886">
    <property type="term" value="C:plasma membrane"/>
    <property type="evidence" value="ECO:0007669"/>
    <property type="project" value="UniProtKB-SubCell"/>
</dbReference>
<reference evidence="12" key="1">
    <citation type="submission" date="2017-06" db="EMBL/GenBank/DDBJ databases">
        <authorList>
            <person name="Varghese N."/>
            <person name="Submissions S."/>
        </authorList>
    </citation>
    <scope>NUCLEOTIDE SEQUENCE [LARGE SCALE GENOMIC DNA]</scope>
    <source>
        <strain evidence="12">JAD2</strain>
    </source>
</reference>
<comment type="subcellular location">
    <subcellularLocation>
        <location evidence="10">Cell membrane</location>
        <topology evidence="10">Multi-pass membrane protein</topology>
    </subcellularLocation>
</comment>
<evidence type="ECO:0000256" key="3">
    <source>
        <dbReference type="ARBA" id="ARBA00022679"/>
    </source>
</evidence>
<dbReference type="EMBL" id="FYEK01000078">
    <property type="protein sequence ID" value="SNB76149.1"/>
    <property type="molecule type" value="Genomic_DNA"/>
</dbReference>
<dbReference type="InParanoid" id="A0A212RTW5"/>
<dbReference type="Pfam" id="PF02660">
    <property type="entry name" value="G3P_acyltransf"/>
    <property type="match status" value="1"/>
</dbReference>
<protein>
    <recommendedName>
        <fullName evidence="10">Glycerol-3-phosphate acyltransferase</fullName>
    </recommendedName>
    <alternativeName>
        <fullName evidence="10">Acyl-PO4 G3P acyltransferase</fullName>
    </alternativeName>
    <alternativeName>
        <fullName evidence="10">Acyl-phosphate--glycerol-3-phosphate acyltransferase</fullName>
    </alternativeName>
    <alternativeName>
        <fullName evidence="10">G3P acyltransferase</fullName>
        <shortName evidence="10">GPAT</shortName>
        <ecNumber evidence="10">2.3.1.275</ecNumber>
    </alternativeName>
    <alternativeName>
        <fullName evidence="10">Lysophosphatidic acid synthase</fullName>
        <shortName evidence="10">LPA synthase</shortName>
    </alternativeName>
</protein>
<evidence type="ECO:0000256" key="1">
    <source>
        <dbReference type="ARBA" id="ARBA00022475"/>
    </source>
</evidence>
<dbReference type="HAMAP" id="MF_01043">
    <property type="entry name" value="PlsY"/>
    <property type="match status" value="1"/>
</dbReference>
<comment type="pathway">
    <text evidence="10">Lipid metabolism; phospholipid metabolism.</text>
</comment>
<accession>A0A212RTW5</accession>
<name>A0A212RTW5_9CHLR</name>
<evidence type="ECO:0000256" key="8">
    <source>
        <dbReference type="ARBA" id="ARBA00023209"/>
    </source>
</evidence>
<keyword evidence="2 10" id="KW-0444">Lipid biosynthesis</keyword>
<evidence type="ECO:0000256" key="5">
    <source>
        <dbReference type="ARBA" id="ARBA00022989"/>
    </source>
</evidence>
<dbReference type="OrthoDB" id="154729at2"/>
<keyword evidence="7 10" id="KW-0472">Membrane</keyword>
<comment type="catalytic activity">
    <reaction evidence="10">
        <text>an acyl phosphate + sn-glycerol 3-phosphate = a 1-acyl-sn-glycero-3-phosphate + phosphate</text>
        <dbReference type="Rhea" id="RHEA:34075"/>
        <dbReference type="ChEBI" id="CHEBI:43474"/>
        <dbReference type="ChEBI" id="CHEBI:57597"/>
        <dbReference type="ChEBI" id="CHEBI:57970"/>
        <dbReference type="ChEBI" id="CHEBI:59918"/>
        <dbReference type="EC" id="2.3.1.275"/>
    </reaction>
</comment>
<feature type="transmembrane region" description="Helical" evidence="10">
    <location>
        <begin position="72"/>
        <end position="90"/>
    </location>
</feature>
<keyword evidence="5 10" id="KW-1133">Transmembrane helix</keyword>
<comment type="similarity">
    <text evidence="10">Belongs to the PlsY family.</text>
</comment>
<evidence type="ECO:0000256" key="6">
    <source>
        <dbReference type="ARBA" id="ARBA00023098"/>
    </source>
</evidence>
<dbReference type="PANTHER" id="PTHR30309">
    <property type="entry name" value="INNER MEMBRANE PROTEIN YGIH"/>
    <property type="match status" value="1"/>
</dbReference>
<dbReference type="InterPro" id="IPR003811">
    <property type="entry name" value="G3P_acylTferase_PlsY"/>
</dbReference>
<evidence type="ECO:0000313" key="11">
    <source>
        <dbReference type="EMBL" id="SNB76149.1"/>
    </source>
</evidence>
<evidence type="ECO:0000256" key="9">
    <source>
        <dbReference type="ARBA" id="ARBA00023264"/>
    </source>
</evidence>
<dbReference type="PANTHER" id="PTHR30309:SF0">
    <property type="entry name" value="GLYCEROL-3-PHOSPHATE ACYLTRANSFERASE-RELATED"/>
    <property type="match status" value="1"/>
</dbReference>
<keyword evidence="11" id="KW-0012">Acyltransferase</keyword>
<dbReference type="Proteomes" id="UP000197025">
    <property type="component" value="Unassembled WGS sequence"/>
</dbReference>
<keyword evidence="3 10" id="KW-0808">Transferase</keyword>
<feature type="transmembrane region" description="Helical" evidence="10">
    <location>
        <begin position="110"/>
        <end position="130"/>
    </location>
</feature>
<evidence type="ECO:0000256" key="7">
    <source>
        <dbReference type="ARBA" id="ARBA00023136"/>
    </source>
</evidence>
<dbReference type="SMART" id="SM01207">
    <property type="entry name" value="G3P_acyltransf"/>
    <property type="match status" value="1"/>
</dbReference>
<dbReference type="GO" id="GO:0043772">
    <property type="term" value="F:acyl-phosphate glycerol-3-phosphate acyltransferase activity"/>
    <property type="evidence" value="ECO:0007669"/>
    <property type="project" value="UniProtKB-UniRule"/>
</dbReference>
<keyword evidence="6 10" id="KW-0443">Lipid metabolism</keyword>
<evidence type="ECO:0000256" key="10">
    <source>
        <dbReference type="HAMAP-Rule" id="MF_01043"/>
    </source>
</evidence>
<proteinExistence type="inferred from homology"/>
<dbReference type="RefSeq" id="WP_088572500.1">
    <property type="nucleotide sequence ID" value="NZ_FYEK01000078.1"/>
</dbReference>
<dbReference type="EC" id="2.3.1.275" evidence="10"/>
<evidence type="ECO:0000313" key="12">
    <source>
        <dbReference type="Proteomes" id="UP000197025"/>
    </source>
</evidence>
<comment type="caution">
    <text evidence="10">Lacks conserved residue(s) required for the propagation of feature annotation.</text>
</comment>
<keyword evidence="1 10" id="KW-1003">Cell membrane</keyword>
<comment type="subunit">
    <text evidence="10">Probably interacts with PlsX.</text>
</comment>
<keyword evidence="4 10" id="KW-0812">Transmembrane</keyword>
<dbReference type="AlphaFoldDB" id="A0A212RTW5"/>
<evidence type="ECO:0000256" key="2">
    <source>
        <dbReference type="ARBA" id="ARBA00022516"/>
    </source>
</evidence>
<keyword evidence="9 10" id="KW-1208">Phospholipid metabolism</keyword>
<comment type="function">
    <text evidence="10">Catalyzes the transfer of an acyl group from acyl-phosphate (acyl-PO(4)) to glycerol-3-phosphate (G3P) to form lysophosphatidic acid (LPA). This enzyme utilizes acyl-phosphate as fatty acyl donor, but not acyl-CoA or acyl-ACP.</text>
</comment>
<dbReference type="UniPathway" id="UPA00085"/>